<dbReference type="InterPro" id="IPR011010">
    <property type="entry name" value="DNA_brk_join_enz"/>
</dbReference>
<proteinExistence type="predicted"/>
<protein>
    <submittedName>
        <fullName evidence="2">Integrase</fullName>
    </submittedName>
</protein>
<dbReference type="InterPro" id="IPR013762">
    <property type="entry name" value="Integrase-like_cat_sf"/>
</dbReference>
<name>A0A0B5QC86_CLOBE</name>
<organism evidence="2 3">
    <name type="scientific">Clostridium beijerinckii</name>
    <name type="common">Clostridium MP</name>
    <dbReference type="NCBI Taxonomy" id="1520"/>
    <lineage>
        <taxon>Bacteria</taxon>
        <taxon>Bacillati</taxon>
        <taxon>Bacillota</taxon>
        <taxon>Clostridia</taxon>
        <taxon>Eubacteriales</taxon>
        <taxon>Clostridiaceae</taxon>
        <taxon>Clostridium</taxon>
    </lineage>
</organism>
<evidence type="ECO:0000313" key="2">
    <source>
        <dbReference type="EMBL" id="AJG98555.1"/>
    </source>
</evidence>
<evidence type="ECO:0000313" key="3">
    <source>
        <dbReference type="Proteomes" id="UP000031866"/>
    </source>
</evidence>
<dbReference type="Proteomes" id="UP000031866">
    <property type="component" value="Chromosome"/>
</dbReference>
<dbReference type="GO" id="GO:0006310">
    <property type="term" value="P:DNA recombination"/>
    <property type="evidence" value="ECO:0007669"/>
    <property type="project" value="UniProtKB-KW"/>
</dbReference>
<dbReference type="Gene3D" id="1.10.443.10">
    <property type="entry name" value="Intergrase catalytic core"/>
    <property type="match status" value="1"/>
</dbReference>
<dbReference type="AlphaFoldDB" id="A0A0B5QC86"/>
<dbReference type="STRING" id="1520.LF65_01957"/>
<dbReference type="RefSeq" id="WP_041895829.1">
    <property type="nucleotide sequence ID" value="NZ_CP010086.2"/>
</dbReference>
<dbReference type="EMBL" id="CP010086">
    <property type="protein sequence ID" value="AJG98555.1"/>
    <property type="molecule type" value="Genomic_DNA"/>
</dbReference>
<gene>
    <name evidence="2" type="ORF">LF65_01957</name>
</gene>
<keyword evidence="1" id="KW-0233">DNA recombination</keyword>
<dbReference type="SUPFAM" id="SSF56349">
    <property type="entry name" value="DNA breaking-rejoining enzymes"/>
    <property type="match status" value="1"/>
</dbReference>
<evidence type="ECO:0000256" key="1">
    <source>
        <dbReference type="ARBA" id="ARBA00023172"/>
    </source>
</evidence>
<accession>A0A0B5QC86</accession>
<dbReference type="GO" id="GO:0003677">
    <property type="term" value="F:DNA binding"/>
    <property type="evidence" value="ECO:0007669"/>
    <property type="project" value="InterPro"/>
</dbReference>
<dbReference type="GO" id="GO:0015074">
    <property type="term" value="P:DNA integration"/>
    <property type="evidence" value="ECO:0007669"/>
    <property type="project" value="InterPro"/>
</dbReference>
<dbReference type="KEGG" id="cbei:LF65_01957"/>
<sequence length="434" mass="50946">MGELKQIDEKKRYEFFYLVGNRPINNEMKYHICIFEKSRYQVHLFSRYLTDKMGNFSLKNKALNTIIHFHLTYIIRFLNFIFNDSKTTIDNIEDLTLDMVEEFLDNYAQGTLPNDVHGDWKSKDSVNRATYAISHFVYWLWWKKEAGSYKKMFKMKYLKEHDFEFETETKRGKNGYTSRQIKVLSDLVIPNMSSKKRIREKVVGLSSYGVSKLIEISQSDQMLTFGIVLGAYAGLRLGDIVQMHEGRIKGLDKDKDFGGYFDLTYDTILRSDNIITGNIKTKRKVPIYAGCTRAIYMYYQNHLEYLKYKKLYPNMYGALFIDNKGHAMTGKTFSRRFDELIKQLEKIVKKEAMLGSRKAVQEDQILSEAKVTPHSLRYYFKQLIETVENGNERKIQYYMAHKSIGTQHSYGVAQATSEAIRKCQNELYMTIKQS</sequence>
<reference evidence="3" key="1">
    <citation type="submission" date="2014-12" db="EMBL/GenBank/DDBJ databases">
        <title>Genome sequence of Clostridium beijerinckii strain 59B.</title>
        <authorList>
            <person name="Little G.T."/>
            <person name="Minton N.P."/>
        </authorList>
    </citation>
    <scope>NUCLEOTIDE SEQUENCE [LARGE SCALE GENOMIC DNA]</scope>
    <source>
        <strain evidence="3">59B</strain>
    </source>
</reference>
<dbReference type="OrthoDB" id="2206342at2"/>